<reference evidence="3 4" key="1">
    <citation type="submission" date="2023-01" db="EMBL/GenBank/DDBJ databases">
        <title>Analysis of 21 Apiospora genomes using comparative genomics revels a genus with tremendous synthesis potential of carbohydrate active enzymes and secondary metabolites.</title>
        <authorList>
            <person name="Sorensen T."/>
        </authorList>
    </citation>
    <scope>NUCLEOTIDE SEQUENCE [LARGE SCALE GENOMIC DNA]</scope>
    <source>
        <strain evidence="3 4">CBS 20057</strain>
    </source>
</reference>
<organism evidence="3 4">
    <name type="scientific">Apiospora marii</name>
    <dbReference type="NCBI Taxonomy" id="335849"/>
    <lineage>
        <taxon>Eukaryota</taxon>
        <taxon>Fungi</taxon>
        <taxon>Dikarya</taxon>
        <taxon>Ascomycota</taxon>
        <taxon>Pezizomycotina</taxon>
        <taxon>Sordariomycetes</taxon>
        <taxon>Xylariomycetidae</taxon>
        <taxon>Amphisphaeriales</taxon>
        <taxon>Apiosporaceae</taxon>
        <taxon>Apiospora</taxon>
    </lineage>
</organism>
<dbReference type="Pfam" id="PF12697">
    <property type="entry name" value="Abhydrolase_6"/>
    <property type="match status" value="1"/>
</dbReference>
<evidence type="ECO:0000259" key="2">
    <source>
        <dbReference type="Pfam" id="PF12697"/>
    </source>
</evidence>
<evidence type="ECO:0000256" key="1">
    <source>
        <dbReference type="SAM" id="MobiDB-lite"/>
    </source>
</evidence>
<dbReference type="InterPro" id="IPR029058">
    <property type="entry name" value="AB_hydrolase_fold"/>
</dbReference>
<feature type="domain" description="AB hydrolase-1" evidence="2">
    <location>
        <begin position="28"/>
        <end position="290"/>
    </location>
</feature>
<name>A0ABR1STW5_9PEZI</name>
<dbReference type="Proteomes" id="UP001396898">
    <property type="component" value="Unassembled WGS sequence"/>
</dbReference>
<comment type="caution">
    <text evidence="3">The sequence shown here is derived from an EMBL/GenBank/DDBJ whole genome shotgun (WGS) entry which is preliminary data.</text>
</comment>
<feature type="compositionally biased region" description="Low complexity" evidence="1">
    <location>
        <begin position="95"/>
        <end position="116"/>
    </location>
</feature>
<evidence type="ECO:0000313" key="4">
    <source>
        <dbReference type="Proteomes" id="UP001396898"/>
    </source>
</evidence>
<dbReference type="EMBL" id="JAQQWI010000002">
    <property type="protein sequence ID" value="KAK8037749.1"/>
    <property type="molecule type" value="Genomic_DNA"/>
</dbReference>
<feature type="region of interest" description="Disordered" evidence="1">
    <location>
        <begin position="95"/>
        <end position="117"/>
    </location>
</feature>
<dbReference type="InterPro" id="IPR000073">
    <property type="entry name" value="AB_hydrolase_1"/>
</dbReference>
<dbReference type="SUPFAM" id="SSF53474">
    <property type="entry name" value="alpha/beta-Hydrolases"/>
    <property type="match status" value="1"/>
</dbReference>
<evidence type="ECO:0000313" key="3">
    <source>
        <dbReference type="EMBL" id="KAK8037749.1"/>
    </source>
</evidence>
<dbReference type="Gene3D" id="3.40.50.1820">
    <property type="entry name" value="alpha/beta hydrolase"/>
    <property type="match status" value="1"/>
</dbReference>
<dbReference type="InterPro" id="IPR050266">
    <property type="entry name" value="AB_hydrolase_sf"/>
</dbReference>
<protein>
    <recommendedName>
        <fullName evidence="2">AB hydrolase-1 domain-containing protein</fullName>
    </recommendedName>
</protein>
<proteinExistence type="predicted"/>
<keyword evidence="4" id="KW-1185">Reference proteome</keyword>
<gene>
    <name evidence="3" type="ORF">PG991_001095</name>
</gene>
<dbReference type="PANTHER" id="PTHR43798">
    <property type="entry name" value="MONOACYLGLYCEROL LIPASE"/>
    <property type="match status" value="1"/>
</dbReference>
<sequence length="311" mass="33367">MKGGQYFAVADGANIYYSLEGPEDGIPVLLLHGWVCDQNDWAFQFPFLVSLGFRVIGMDYRGHGHSSVTDAVTKFDPVTLAEDAAALLTHLGVRGSSSNGNGNHNGTNNNSGNSNSQQAIVMGHSIGALVSHQLALRHGPLVRGAVLVDAAYTLTPPIMTHVVQMLETADPPEQAAVGATDFFAMGGMYLAEHGTPAWLAPSHQRRAWAMEPRVIIETFRQMRAHLGESGAAYLARTGRAAGVPRLVTNAAEGNLGIEREAGGAEEEGNRMEVIPAGHFHHMIRPDRFNEVLGEWLGERGWVKEGEGTKAG</sequence>
<accession>A0ABR1STW5</accession>